<dbReference type="EMBL" id="CP017267">
    <property type="protein sequence ID" value="APB31720.1"/>
    <property type="molecule type" value="Genomic_DNA"/>
</dbReference>
<accession>A0A1J0A713</accession>
<evidence type="ECO:0000313" key="2">
    <source>
        <dbReference type="EMBL" id="APB31720.1"/>
    </source>
</evidence>
<feature type="compositionally biased region" description="Polar residues" evidence="1">
    <location>
        <begin position="46"/>
        <end position="59"/>
    </location>
</feature>
<feature type="region of interest" description="Disordered" evidence="1">
    <location>
        <begin position="24"/>
        <end position="63"/>
    </location>
</feature>
<dbReference type="STRING" id="519472.BHY08_07690"/>
<evidence type="ECO:0000313" key="3">
    <source>
        <dbReference type="Proteomes" id="UP000191200"/>
    </source>
</evidence>
<dbReference type="AlphaFoldDB" id="A0A1J0A713"/>
<name>A0A1J0A713_9ENTE</name>
<dbReference type="OrthoDB" id="9974959at2"/>
<feature type="compositionally biased region" description="Low complexity" evidence="1">
    <location>
        <begin position="33"/>
        <end position="44"/>
    </location>
</feature>
<dbReference type="PROSITE" id="PS51257">
    <property type="entry name" value="PROKAR_LIPOPROTEIN"/>
    <property type="match status" value="1"/>
</dbReference>
<evidence type="ECO:0008006" key="4">
    <source>
        <dbReference type="Google" id="ProtNLM"/>
    </source>
</evidence>
<evidence type="ECO:0000256" key="1">
    <source>
        <dbReference type="SAM" id="MobiDB-lite"/>
    </source>
</evidence>
<proteinExistence type="predicted"/>
<dbReference type="KEGG" id="vte:BHY08_07690"/>
<reference evidence="2 3" key="1">
    <citation type="submission" date="2016-09" db="EMBL/GenBank/DDBJ databases">
        <title>Vagococcus teuberi sp. nov., isolated from the Malian artisanal sour milk fene.</title>
        <authorList>
            <person name="Wullschleger S."/>
            <person name="Seifert C."/>
            <person name="Baumgartner S."/>
            <person name="Lacroix C."/>
            <person name="Bonfoh B."/>
            <person name="Stevens M.J."/>
            <person name="Meile L."/>
        </authorList>
    </citation>
    <scope>NUCLEOTIDE SEQUENCE [LARGE SCALE GENOMIC DNA]</scope>
    <source>
        <strain evidence="2 3">DSM 21459</strain>
    </source>
</reference>
<keyword evidence="3" id="KW-1185">Reference proteome</keyword>
<gene>
    <name evidence="2" type="ORF">BHY08_07690</name>
</gene>
<sequence>MKKDIIFVGMIGILGSILVGCSSDSGKKNTAMSTEIPSETSESIDATKSTEVTNSTTSELEPLSKKDTVEATLESLQQGLSQMFDISFDEKNERFLLEVKKDSPVEATFLELVNNPSPDSEQQVKDLSASLSGFSESVSESLGANYSIELVNNYNDKGSFFVIKNGDISFPYLESK</sequence>
<organism evidence="2 3">
    <name type="scientific">Vagococcus teuberi</name>
    <dbReference type="NCBI Taxonomy" id="519472"/>
    <lineage>
        <taxon>Bacteria</taxon>
        <taxon>Bacillati</taxon>
        <taxon>Bacillota</taxon>
        <taxon>Bacilli</taxon>
        <taxon>Lactobacillales</taxon>
        <taxon>Enterococcaceae</taxon>
        <taxon>Vagococcus</taxon>
    </lineage>
</organism>
<dbReference type="Proteomes" id="UP000191200">
    <property type="component" value="Chromosome"/>
</dbReference>
<dbReference type="RefSeq" id="WP_071457317.1">
    <property type="nucleotide sequence ID" value="NZ_CP017267.1"/>
</dbReference>
<protein>
    <recommendedName>
        <fullName evidence="4">Lipoprotein</fullName>
    </recommendedName>
</protein>